<evidence type="ECO:0000313" key="1">
    <source>
        <dbReference type="EMBL" id="GBM61914.1"/>
    </source>
</evidence>
<dbReference type="AlphaFoldDB" id="A0A4Y2HAR7"/>
<comment type="caution">
    <text evidence="1">The sequence shown here is derived from an EMBL/GenBank/DDBJ whole genome shotgun (WGS) entry which is preliminary data.</text>
</comment>
<gene>
    <name evidence="1" type="ORF">AVEN_69571_1</name>
</gene>
<evidence type="ECO:0000313" key="2">
    <source>
        <dbReference type="Proteomes" id="UP000499080"/>
    </source>
</evidence>
<sequence length="144" mass="16393">MTWTTPYLAHPLSKLLTTLAGGHLAPADLTCTRLAYTAILWWNLVSSLEPSDPEVETLLQGHRGLAVYFILNQYSIEVVWLRMRIRWYVGFLMNSDRRIFIFARIVGTSLSVILLPEPSFLKHAEILHDFYAMSSAFCLSVSAF</sequence>
<name>A0A4Y2HAR7_ARAVE</name>
<protein>
    <submittedName>
        <fullName evidence="1">Uncharacterized protein</fullName>
    </submittedName>
</protein>
<dbReference type="EMBL" id="BGPR01001790">
    <property type="protein sequence ID" value="GBM61914.1"/>
    <property type="molecule type" value="Genomic_DNA"/>
</dbReference>
<proteinExistence type="predicted"/>
<organism evidence="1 2">
    <name type="scientific">Araneus ventricosus</name>
    <name type="common">Orbweaver spider</name>
    <name type="synonym">Epeira ventricosa</name>
    <dbReference type="NCBI Taxonomy" id="182803"/>
    <lineage>
        <taxon>Eukaryota</taxon>
        <taxon>Metazoa</taxon>
        <taxon>Ecdysozoa</taxon>
        <taxon>Arthropoda</taxon>
        <taxon>Chelicerata</taxon>
        <taxon>Arachnida</taxon>
        <taxon>Araneae</taxon>
        <taxon>Araneomorphae</taxon>
        <taxon>Entelegynae</taxon>
        <taxon>Araneoidea</taxon>
        <taxon>Araneidae</taxon>
        <taxon>Araneus</taxon>
    </lineage>
</organism>
<keyword evidence="2" id="KW-1185">Reference proteome</keyword>
<reference evidence="1 2" key="1">
    <citation type="journal article" date="2019" name="Sci. Rep.">
        <title>Orb-weaving spider Araneus ventricosus genome elucidates the spidroin gene catalogue.</title>
        <authorList>
            <person name="Kono N."/>
            <person name="Nakamura H."/>
            <person name="Ohtoshi R."/>
            <person name="Moran D.A.P."/>
            <person name="Shinohara A."/>
            <person name="Yoshida Y."/>
            <person name="Fujiwara M."/>
            <person name="Mori M."/>
            <person name="Tomita M."/>
            <person name="Arakawa K."/>
        </authorList>
    </citation>
    <scope>NUCLEOTIDE SEQUENCE [LARGE SCALE GENOMIC DNA]</scope>
</reference>
<accession>A0A4Y2HAR7</accession>
<dbReference type="Proteomes" id="UP000499080">
    <property type="component" value="Unassembled WGS sequence"/>
</dbReference>